<reference evidence="1 2" key="1">
    <citation type="journal article" date="2023" name="Sci. Data">
        <title>Genome assembly of the Korean intertidal mud-creeper Batillaria attramentaria.</title>
        <authorList>
            <person name="Patra A.K."/>
            <person name="Ho P.T."/>
            <person name="Jun S."/>
            <person name="Lee S.J."/>
            <person name="Kim Y."/>
            <person name="Won Y.J."/>
        </authorList>
    </citation>
    <scope>NUCLEOTIDE SEQUENCE [LARGE SCALE GENOMIC DNA]</scope>
    <source>
        <strain evidence="1">Wonlab-2016</strain>
    </source>
</reference>
<sequence>TILYDVIQHKAHPPLSPLNTSPPTPLPYYRHLFLCLREPTQRYGYGGCSEIPTRHLQTQGDWIELASLHPHFSQGLILPGEPNACQQGKRSDVRGLLRWMGRCRTLFAPRDIRVVPPHP</sequence>
<evidence type="ECO:0000313" key="1">
    <source>
        <dbReference type="EMBL" id="KAK7496788.1"/>
    </source>
</evidence>
<protein>
    <submittedName>
        <fullName evidence="1">Uncharacterized protein</fullName>
    </submittedName>
</protein>
<evidence type="ECO:0000313" key="2">
    <source>
        <dbReference type="Proteomes" id="UP001519460"/>
    </source>
</evidence>
<name>A0ABD0LC21_9CAEN</name>
<comment type="caution">
    <text evidence="1">The sequence shown here is derived from an EMBL/GenBank/DDBJ whole genome shotgun (WGS) entry which is preliminary data.</text>
</comment>
<gene>
    <name evidence="1" type="ORF">BaRGS_00011997</name>
</gene>
<proteinExistence type="predicted"/>
<accession>A0ABD0LC21</accession>
<dbReference type="EMBL" id="JACVVK020000064">
    <property type="protein sequence ID" value="KAK7496788.1"/>
    <property type="molecule type" value="Genomic_DNA"/>
</dbReference>
<feature type="non-terminal residue" evidence="1">
    <location>
        <position position="119"/>
    </location>
</feature>
<feature type="non-terminal residue" evidence="1">
    <location>
        <position position="1"/>
    </location>
</feature>
<dbReference type="Proteomes" id="UP001519460">
    <property type="component" value="Unassembled WGS sequence"/>
</dbReference>
<keyword evidence="2" id="KW-1185">Reference proteome</keyword>
<dbReference type="AlphaFoldDB" id="A0ABD0LC21"/>
<organism evidence="1 2">
    <name type="scientific">Batillaria attramentaria</name>
    <dbReference type="NCBI Taxonomy" id="370345"/>
    <lineage>
        <taxon>Eukaryota</taxon>
        <taxon>Metazoa</taxon>
        <taxon>Spiralia</taxon>
        <taxon>Lophotrochozoa</taxon>
        <taxon>Mollusca</taxon>
        <taxon>Gastropoda</taxon>
        <taxon>Caenogastropoda</taxon>
        <taxon>Sorbeoconcha</taxon>
        <taxon>Cerithioidea</taxon>
        <taxon>Batillariidae</taxon>
        <taxon>Batillaria</taxon>
    </lineage>
</organism>